<evidence type="ECO:0000256" key="2">
    <source>
        <dbReference type="SAM" id="Phobius"/>
    </source>
</evidence>
<keyword evidence="2" id="KW-1133">Transmembrane helix</keyword>
<keyword evidence="2" id="KW-0812">Transmembrane</keyword>
<feature type="compositionally biased region" description="Basic residues" evidence="1">
    <location>
        <begin position="175"/>
        <end position="193"/>
    </location>
</feature>
<organism evidence="3 4">
    <name type="scientific">Streptomyces asoensis</name>
    <dbReference type="NCBI Taxonomy" id="249586"/>
    <lineage>
        <taxon>Bacteria</taxon>
        <taxon>Bacillati</taxon>
        <taxon>Actinomycetota</taxon>
        <taxon>Actinomycetes</taxon>
        <taxon>Kitasatosporales</taxon>
        <taxon>Streptomycetaceae</taxon>
        <taxon>Streptomyces</taxon>
    </lineage>
</organism>
<evidence type="ECO:0000313" key="4">
    <source>
        <dbReference type="Proteomes" id="UP000502665"/>
    </source>
</evidence>
<dbReference type="AlphaFoldDB" id="A0A6M4WUM9"/>
<keyword evidence="4" id="KW-1185">Reference proteome</keyword>
<dbReference type="RefSeq" id="WP_171398824.1">
    <property type="nucleotide sequence ID" value="NZ_CP049838.1"/>
</dbReference>
<dbReference type="EMBL" id="CP049838">
    <property type="protein sequence ID" value="QJT03371.1"/>
    <property type="molecule type" value="Genomic_DNA"/>
</dbReference>
<feature type="transmembrane region" description="Helical" evidence="2">
    <location>
        <begin position="12"/>
        <end position="33"/>
    </location>
</feature>
<feature type="transmembrane region" description="Helical" evidence="2">
    <location>
        <begin position="53"/>
        <end position="74"/>
    </location>
</feature>
<sequence length="193" mass="20411">MNRSRARAGWGVAAGVLILAALLAVLLFAMGLWRWFVRATAPALVDLPGGGWTAGAVLGLLSVAGWVGGAWFSSPERNRNPDRNPDRNRGRVGPARVGLAIGGAACWTVAFGALMYVLGALPGRNCRSGATMCAYIPGTGSAFLAYAATAALLGGLWYRRRGTVTAARRAEERARMRRLRKKGKGRSRAARSS</sequence>
<protein>
    <submittedName>
        <fullName evidence="3">Uncharacterized protein</fullName>
    </submittedName>
</protein>
<keyword evidence="2" id="KW-0472">Membrane</keyword>
<gene>
    <name evidence="3" type="ORF">G9272_26390</name>
</gene>
<feature type="transmembrane region" description="Helical" evidence="2">
    <location>
        <begin position="95"/>
        <end position="118"/>
    </location>
</feature>
<feature type="transmembrane region" description="Helical" evidence="2">
    <location>
        <begin position="138"/>
        <end position="158"/>
    </location>
</feature>
<reference evidence="3" key="1">
    <citation type="submission" date="2020-03" db="EMBL/GenBank/DDBJ databases">
        <title>Molecular networking-based the target discovery of potent antiproliferative macrolactams: 5/6/7/16 polycyclic ansamycins and glycosylated trienomycin from Streptomyces cacaoi subsp. asoensis.</title>
        <authorList>
            <person name="Liu L.-L."/>
        </authorList>
    </citation>
    <scope>NUCLEOTIDE SEQUENCE [LARGE SCALE GENOMIC DNA]</scope>
    <source>
        <strain evidence="3">H2S5</strain>
    </source>
</reference>
<feature type="region of interest" description="Disordered" evidence="1">
    <location>
        <begin position="169"/>
        <end position="193"/>
    </location>
</feature>
<proteinExistence type="predicted"/>
<evidence type="ECO:0000256" key="1">
    <source>
        <dbReference type="SAM" id="MobiDB-lite"/>
    </source>
</evidence>
<dbReference type="Proteomes" id="UP000502665">
    <property type="component" value="Chromosome"/>
</dbReference>
<accession>A0A6M4WUM9</accession>
<name>A0A6M4WUM9_9ACTN</name>
<evidence type="ECO:0000313" key="3">
    <source>
        <dbReference type="EMBL" id="QJT03371.1"/>
    </source>
</evidence>